<feature type="compositionally biased region" description="Basic and acidic residues" evidence="1">
    <location>
        <begin position="7"/>
        <end position="20"/>
    </location>
</feature>
<proteinExistence type="predicted"/>
<organism evidence="2 3">
    <name type="scientific">Achaetomium macrosporum</name>
    <dbReference type="NCBI Taxonomy" id="79813"/>
    <lineage>
        <taxon>Eukaryota</taxon>
        <taxon>Fungi</taxon>
        <taxon>Dikarya</taxon>
        <taxon>Ascomycota</taxon>
        <taxon>Pezizomycotina</taxon>
        <taxon>Sordariomycetes</taxon>
        <taxon>Sordariomycetidae</taxon>
        <taxon>Sordariales</taxon>
        <taxon>Chaetomiaceae</taxon>
        <taxon>Achaetomium</taxon>
    </lineage>
</organism>
<comment type="caution">
    <text evidence="2">The sequence shown here is derived from an EMBL/GenBank/DDBJ whole genome shotgun (WGS) entry which is preliminary data.</text>
</comment>
<accession>A0AAN7CAF3</accession>
<sequence length="198" mass="23026">MSRQERRHASDPRPFPRREPSWQQLVQGGLQQQTDPASLRKRINLLSSSHPEADFLNFLKHMDCRSDGDMLCFKRYTEAALSFELPVYTESGRSKFCYILKVGGRLSSAIYGNPENRPEQPKWDEEEAERLGIMERRLHASIPDDVASTYQPRYFVPLGEVYRASRSSDKPEEVVSTNFFVLMDVTSPKKSIWLVYRY</sequence>
<gene>
    <name evidence="2" type="ORF">C8A03DRAFT_15565</name>
</gene>
<dbReference type="EMBL" id="MU860116">
    <property type="protein sequence ID" value="KAK4237926.1"/>
    <property type="molecule type" value="Genomic_DNA"/>
</dbReference>
<keyword evidence="3" id="KW-1185">Reference proteome</keyword>
<name>A0AAN7CAF3_9PEZI</name>
<evidence type="ECO:0000256" key="1">
    <source>
        <dbReference type="SAM" id="MobiDB-lite"/>
    </source>
</evidence>
<reference evidence="2" key="2">
    <citation type="submission" date="2023-05" db="EMBL/GenBank/DDBJ databases">
        <authorList>
            <consortium name="Lawrence Berkeley National Laboratory"/>
            <person name="Steindorff A."/>
            <person name="Hensen N."/>
            <person name="Bonometti L."/>
            <person name="Westerberg I."/>
            <person name="Brannstrom I.O."/>
            <person name="Guillou S."/>
            <person name="Cros-Aarteil S."/>
            <person name="Calhoun S."/>
            <person name="Haridas S."/>
            <person name="Kuo A."/>
            <person name="Mondo S."/>
            <person name="Pangilinan J."/>
            <person name="Riley R."/>
            <person name="Labutti K."/>
            <person name="Andreopoulos B."/>
            <person name="Lipzen A."/>
            <person name="Chen C."/>
            <person name="Yanf M."/>
            <person name="Daum C."/>
            <person name="Ng V."/>
            <person name="Clum A."/>
            <person name="Ohm R."/>
            <person name="Martin F."/>
            <person name="Silar P."/>
            <person name="Natvig D."/>
            <person name="Lalanne C."/>
            <person name="Gautier V."/>
            <person name="Ament-Velasquez S.L."/>
            <person name="Kruys A."/>
            <person name="Hutchinson M.I."/>
            <person name="Powell A.J."/>
            <person name="Barry K."/>
            <person name="Miller A.N."/>
            <person name="Grigoriev I.V."/>
            <person name="Debuchy R."/>
            <person name="Gladieux P."/>
            <person name="Thoren M.H."/>
            <person name="Johannesson H."/>
        </authorList>
    </citation>
    <scope>NUCLEOTIDE SEQUENCE</scope>
    <source>
        <strain evidence="2">CBS 532.94</strain>
    </source>
</reference>
<feature type="region of interest" description="Disordered" evidence="1">
    <location>
        <begin position="1"/>
        <end position="21"/>
    </location>
</feature>
<protein>
    <submittedName>
        <fullName evidence="2">Uncharacterized protein</fullName>
    </submittedName>
</protein>
<dbReference type="AlphaFoldDB" id="A0AAN7CAF3"/>
<reference evidence="2" key="1">
    <citation type="journal article" date="2023" name="Mol. Phylogenet. Evol.">
        <title>Genome-scale phylogeny and comparative genomics of the fungal order Sordariales.</title>
        <authorList>
            <person name="Hensen N."/>
            <person name="Bonometti L."/>
            <person name="Westerberg I."/>
            <person name="Brannstrom I.O."/>
            <person name="Guillou S."/>
            <person name="Cros-Aarteil S."/>
            <person name="Calhoun S."/>
            <person name="Haridas S."/>
            <person name="Kuo A."/>
            <person name="Mondo S."/>
            <person name="Pangilinan J."/>
            <person name="Riley R."/>
            <person name="LaButti K."/>
            <person name="Andreopoulos B."/>
            <person name="Lipzen A."/>
            <person name="Chen C."/>
            <person name="Yan M."/>
            <person name="Daum C."/>
            <person name="Ng V."/>
            <person name="Clum A."/>
            <person name="Steindorff A."/>
            <person name="Ohm R.A."/>
            <person name="Martin F."/>
            <person name="Silar P."/>
            <person name="Natvig D.O."/>
            <person name="Lalanne C."/>
            <person name="Gautier V."/>
            <person name="Ament-Velasquez S.L."/>
            <person name="Kruys A."/>
            <person name="Hutchinson M.I."/>
            <person name="Powell A.J."/>
            <person name="Barry K."/>
            <person name="Miller A.N."/>
            <person name="Grigoriev I.V."/>
            <person name="Debuchy R."/>
            <person name="Gladieux P."/>
            <person name="Hiltunen Thoren M."/>
            <person name="Johannesson H."/>
        </authorList>
    </citation>
    <scope>NUCLEOTIDE SEQUENCE</scope>
    <source>
        <strain evidence="2">CBS 532.94</strain>
    </source>
</reference>
<evidence type="ECO:0000313" key="3">
    <source>
        <dbReference type="Proteomes" id="UP001303760"/>
    </source>
</evidence>
<dbReference type="Proteomes" id="UP001303760">
    <property type="component" value="Unassembled WGS sequence"/>
</dbReference>
<evidence type="ECO:0000313" key="2">
    <source>
        <dbReference type="EMBL" id="KAK4237926.1"/>
    </source>
</evidence>